<organism evidence="7 8">
    <name type="scientific">Eufriesea mexicana</name>
    <dbReference type="NCBI Taxonomy" id="516756"/>
    <lineage>
        <taxon>Eukaryota</taxon>
        <taxon>Metazoa</taxon>
        <taxon>Ecdysozoa</taxon>
        <taxon>Arthropoda</taxon>
        <taxon>Hexapoda</taxon>
        <taxon>Insecta</taxon>
        <taxon>Pterygota</taxon>
        <taxon>Neoptera</taxon>
        <taxon>Endopterygota</taxon>
        <taxon>Hymenoptera</taxon>
        <taxon>Apocrita</taxon>
        <taxon>Aculeata</taxon>
        <taxon>Apoidea</taxon>
        <taxon>Anthophila</taxon>
        <taxon>Apidae</taxon>
        <taxon>Eufriesea</taxon>
    </lineage>
</organism>
<proteinExistence type="inferred from homology"/>
<dbReference type="EMBL" id="KQ763593">
    <property type="protein sequence ID" value="OAD54907.1"/>
    <property type="molecule type" value="Genomic_DNA"/>
</dbReference>
<feature type="non-terminal residue" evidence="7">
    <location>
        <position position="284"/>
    </location>
</feature>
<dbReference type="InterPro" id="IPR001597">
    <property type="entry name" value="ArAA_b-elim_lyase/Thr_aldolase"/>
</dbReference>
<sequence length="284" mass="30945">MNHCDVRGSEAYCGESAHCLLCEQTGASQIAGVNLRTIRNNIDGSFDLRELASKLRKNREHDPISKLVLVENTFNGKIVPQSWLEELVSLCKVRNLKMHMDGARLWNASIASGVPAAKIVSGFDSVSFCISKGLGAPVGSLLCGTKAFVANARRIRKVLGGGMRQVGVLAAAGLVAFKHIPNLANDHKRAFALASAINEIRSSRYSVNLSTVQTNMVFVDIDSKVANTETFVHCLQDGDEDKVIVKCIALSDSQVRFVFSREITDHGLALAIEKITRVIRRLDP</sequence>
<evidence type="ECO:0000256" key="1">
    <source>
        <dbReference type="ARBA" id="ARBA00001933"/>
    </source>
</evidence>
<dbReference type="GO" id="GO:0008732">
    <property type="term" value="F:L-allo-threonine aldolase activity"/>
    <property type="evidence" value="ECO:0007669"/>
    <property type="project" value="TreeGrafter"/>
</dbReference>
<name>A0A310SCW9_9HYME</name>
<reference evidence="7 8" key="1">
    <citation type="submission" date="2015-07" db="EMBL/GenBank/DDBJ databases">
        <title>The genome of Eufriesea mexicana.</title>
        <authorList>
            <person name="Pan H."/>
            <person name="Kapheim K."/>
        </authorList>
    </citation>
    <scope>NUCLEOTIDE SEQUENCE [LARGE SCALE GENOMIC DNA]</scope>
    <source>
        <strain evidence="7">0111107269</strain>
        <tissue evidence="7">Whole body</tissue>
    </source>
</reference>
<dbReference type="InterPro" id="IPR015424">
    <property type="entry name" value="PyrdxlP-dep_Trfase"/>
</dbReference>
<dbReference type="GO" id="GO:0006545">
    <property type="term" value="P:glycine biosynthetic process"/>
    <property type="evidence" value="ECO:0007669"/>
    <property type="project" value="TreeGrafter"/>
</dbReference>
<dbReference type="Gene3D" id="3.40.640.10">
    <property type="entry name" value="Type I PLP-dependent aspartate aminotransferase-like (Major domain)"/>
    <property type="match status" value="1"/>
</dbReference>
<protein>
    <submittedName>
        <fullName evidence="7">L-allo-threonine aldolase</fullName>
    </submittedName>
</protein>
<dbReference type="PIRSF" id="PIRSF017617">
    <property type="entry name" value="Thr_aldolase"/>
    <property type="match status" value="1"/>
</dbReference>
<dbReference type="InterPro" id="IPR015421">
    <property type="entry name" value="PyrdxlP-dep_Trfase_major"/>
</dbReference>
<dbReference type="FunFam" id="3.40.640.10:FF:000030">
    <property type="entry name" value="Low-specificity L-threonine aldolase"/>
    <property type="match status" value="1"/>
</dbReference>
<dbReference type="OrthoDB" id="10261951at2759"/>
<evidence type="ECO:0000259" key="6">
    <source>
        <dbReference type="Pfam" id="PF01212"/>
    </source>
</evidence>
<dbReference type="PANTHER" id="PTHR48097">
    <property type="entry name" value="L-THREONINE ALDOLASE-RELATED"/>
    <property type="match status" value="1"/>
</dbReference>
<dbReference type="GO" id="GO:0005829">
    <property type="term" value="C:cytosol"/>
    <property type="evidence" value="ECO:0007669"/>
    <property type="project" value="TreeGrafter"/>
</dbReference>
<dbReference type="AlphaFoldDB" id="A0A310SCW9"/>
<dbReference type="Proteomes" id="UP000250275">
    <property type="component" value="Unassembled WGS sequence"/>
</dbReference>
<dbReference type="InterPro" id="IPR023603">
    <property type="entry name" value="Low_specificity_L-TA-like"/>
</dbReference>
<evidence type="ECO:0000256" key="3">
    <source>
        <dbReference type="ARBA" id="ARBA00022898"/>
    </source>
</evidence>
<feature type="domain" description="Aromatic amino acid beta-eliminating lyase/threonine aldolase" evidence="6">
    <location>
        <begin position="2"/>
        <end position="220"/>
    </location>
</feature>
<keyword evidence="3" id="KW-0663">Pyridoxal phosphate</keyword>
<evidence type="ECO:0000256" key="5">
    <source>
        <dbReference type="PIRSR" id="PIRSR017617-1"/>
    </source>
</evidence>
<evidence type="ECO:0000313" key="7">
    <source>
        <dbReference type="EMBL" id="OAD54907.1"/>
    </source>
</evidence>
<evidence type="ECO:0000256" key="4">
    <source>
        <dbReference type="ARBA" id="ARBA00023239"/>
    </source>
</evidence>
<dbReference type="InterPro" id="IPR015422">
    <property type="entry name" value="PyrdxlP-dep_Trfase_small"/>
</dbReference>
<dbReference type="SUPFAM" id="SSF53383">
    <property type="entry name" value="PLP-dependent transferases"/>
    <property type="match status" value="1"/>
</dbReference>
<keyword evidence="8" id="KW-1185">Reference proteome</keyword>
<dbReference type="GO" id="GO:0006567">
    <property type="term" value="P:L-threonine catabolic process"/>
    <property type="evidence" value="ECO:0007669"/>
    <property type="project" value="TreeGrafter"/>
</dbReference>
<dbReference type="NCBIfam" id="NF041359">
    <property type="entry name" value="GntG_guanitoxin"/>
    <property type="match status" value="1"/>
</dbReference>
<comment type="cofactor">
    <cofactor evidence="1">
        <name>pyridoxal 5'-phosphate</name>
        <dbReference type="ChEBI" id="CHEBI:597326"/>
    </cofactor>
</comment>
<gene>
    <name evidence="7" type="ORF">WN48_05880</name>
</gene>
<dbReference type="PANTHER" id="PTHR48097:SF9">
    <property type="entry name" value="L-THREONINE ALDOLASE"/>
    <property type="match status" value="1"/>
</dbReference>
<evidence type="ECO:0000313" key="8">
    <source>
        <dbReference type="Proteomes" id="UP000250275"/>
    </source>
</evidence>
<evidence type="ECO:0000256" key="2">
    <source>
        <dbReference type="ARBA" id="ARBA00006966"/>
    </source>
</evidence>
<dbReference type="Gene3D" id="3.90.1150.10">
    <property type="entry name" value="Aspartate Aminotransferase, domain 1"/>
    <property type="match status" value="1"/>
</dbReference>
<dbReference type="Pfam" id="PF01212">
    <property type="entry name" value="Beta_elim_lyase"/>
    <property type="match status" value="1"/>
</dbReference>
<accession>A0A310SCW9</accession>
<comment type="similarity">
    <text evidence="2">Belongs to the threonine aldolase family.</text>
</comment>
<feature type="modified residue" description="N6-(pyridoxal phosphate)lysine" evidence="5">
    <location>
        <position position="132"/>
    </location>
</feature>
<keyword evidence="4" id="KW-0456">Lyase</keyword>